<dbReference type="InterPro" id="IPR013126">
    <property type="entry name" value="Hsp_70_fam"/>
</dbReference>
<dbReference type="Gene3D" id="3.10.350.10">
    <property type="entry name" value="LysM domain"/>
    <property type="match status" value="1"/>
</dbReference>
<keyword evidence="2" id="KW-0067">ATP-binding</keyword>
<dbReference type="InterPro" id="IPR018392">
    <property type="entry name" value="LysM"/>
</dbReference>
<feature type="compositionally biased region" description="Pro residues" evidence="3">
    <location>
        <begin position="471"/>
        <end position="487"/>
    </location>
</feature>
<dbReference type="PROSITE" id="PS51782">
    <property type="entry name" value="LYSM"/>
    <property type="match status" value="1"/>
</dbReference>
<sequence length="570" mass="62496">MKTIGIKLADGSFYPVLEDNTPSEKKLELTTAHNNQTKVMVDLYRSATCSMDDAEYVDSLQIENLTARPNGETDIKFSISLDEDNQLSAKIVDPETGNESNTTITLVSRTLEERLITDDYDINDSEESVGKGAKVAGAVAAGGLLAAAAAMAMKNSDETEETETEEVVEDVATDETVDAEDTIEESDFSLDETAVEEPVIEETAEEIVDESVEEPAAEAEEPIIEENADEVVEDAEFSEDVVEAETTEDAGLPDMNFDIPEENSDETLVTEDSSLPDMDFDLPDDTATDETIVEDTSDETFAADTSDDTIISDETITSDETVTSDSDEDFIEEDSGLPDMDFDIPDDTSDSTDVDFGTENETENSDFPDDFFNTEDDMKDPTFDTETPAAGGLNFDGLYDEETERGTPAQTDEDDVKKKTKVPVIICIICAIICIIATALILFIIPSKYNLITKKNAKNADTTVAVAEQPAPEPSPAPTAEPEPEPAVPEAKEDEIIIIEKAEEVVPAQPPVAEEKPKDITYKIKWGDTLWDIADTYYKNPWRYKYIARYNGIKNPDYIISGTKIVIPAE</sequence>
<dbReference type="InterPro" id="IPR052196">
    <property type="entry name" value="Bact_Kbp"/>
</dbReference>
<evidence type="ECO:0000256" key="4">
    <source>
        <dbReference type="SAM" id="Phobius"/>
    </source>
</evidence>
<dbReference type="GO" id="GO:0140662">
    <property type="term" value="F:ATP-dependent protein folding chaperone"/>
    <property type="evidence" value="ECO:0007669"/>
    <property type="project" value="InterPro"/>
</dbReference>
<dbReference type="STRING" id="163.SAMN04487775_101309"/>
<evidence type="ECO:0000313" key="6">
    <source>
        <dbReference type="EMBL" id="SEQ04726.1"/>
    </source>
</evidence>
<dbReference type="PANTHER" id="PTHR34700">
    <property type="entry name" value="POTASSIUM BINDING PROTEIN KBP"/>
    <property type="match status" value="1"/>
</dbReference>
<keyword evidence="1" id="KW-0547">Nucleotide-binding</keyword>
<feature type="compositionally biased region" description="Acidic residues" evidence="3">
    <location>
        <begin position="325"/>
        <end position="378"/>
    </location>
</feature>
<dbReference type="SMART" id="SM00257">
    <property type="entry name" value="LysM"/>
    <property type="match status" value="1"/>
</dbReference>
<evidence type="ECO:0000259" key="5">
    <source>
        <dbReference type="PROSITE" id="PS51782"/>
    </source>
</evidence>
<feature type="region of interest" description="Disordered" evidence="3">
    <location>
        <begin position="303"/>
        <end position="414"/>
    </location>
</feature>
<dbReference type="EMBL" id="FOFU01000002">
    <property type="protein sequence ID" value="SEQ04726.1"/>
    <property type="molecule type" value="Genomic_DNA"/>
</dbReference>
<evidence type="ECO:0000256" key="3">
    <source>
        <dbReference type="SAM" id="MobiDB-lite"/>
    </source>
</evidence>
<feature type="domain" description="LysM" evidence="5">
    <location>
        <begin position="520"/>
        <end position="567"/>
    </location>
</feature>
<feature type="region of interest" description="Disordered" evidence="3">
    <location>
        <begin position="466"/>
        <end position="489"/>
    </location>
</feature>
<gene>
    <name evidence="6" type="ORF">SAMN04487977_102309</name>
</gene>
<keyword evidence="4" id="KW-1133">Transmembrane helix</keyword>
<dbReference type="CDD" id="cd00118">
    <property type="entry name" value="LysM"/>
    <property type="match status" value="1"/>
</dbReference>
<accession>A0A1H9CU29</accession>
<dbReference type="InterPro" id="IPR029047">
    <property type="entry name" value="HSP70_peptide-bd_sf"/>
</dbReference>
<dbReference type="SUPFAM" id="SSF54106">
    <property type="entry name" value="LysM domain"/>
    <property type="match status" value="1"/>
</dbReference>
<dbReference type="Proteomes" id="UP000182360">
    <property type="component" value="Unassembled WGS sequence"/>
</dbReference>
<dbReference type="AlphaFoldDB" id="A0A1H9CU29"/>
<dbReference type="OrthoDB" id="359020at2"/>
<dbReference type="GO" id="GO:0005524">
    <property type="term" value="F:ATP binding"/>
    <property type="evidence" value="ECO:0007669"/>
    <property type="project" value="UniProtKB-KW"/>
</dbReference>
<feature type="compositionally biased region" description="Low complexity" evidence="3">
    <location>
        <begin position="312"/>
        <end position="324"/>
    </location>
</feature>
<dbReference type="RefSeq" id="WP_074641421.1">
    <property type="nucleotide sequence ID" value="NZ_FOFU01000002.1"/>
</dbReference>
<dbReference type="PANTHER" id="PTHR34700:SF4">
    <property type="entry name" value="PHAGE-LIKE ELEMENT PBSX PROTEIN XKDP"/>
    <property type="match status" value="1"/>
</dbReference>
<proteinExistence type="predicted"/>
<reference evidence="6 7" key="1">
    <citation type="submission" date="2016-10" db="EMBL/GenBank/DDBJ databases">
        <authorList>
            <person name="de Groot N.N."/>
        </authorList>
    </citation>
    <scope>NUCLEOTIDE SEQUENCE [LARGE SCALE GENOMIC DNA]</scope>
    <source>
        <strain evidence="6 7">B25</strain>
    </source>
</reference>
<protein>
    <submittedName>
        <fullName evidence="6">Hsp70 protein</fullName>
    </submittedName>
</protein>
<feature type="transmembrane region" description="Helical" evidence="4">
    <location>
        <begin position="422"/>
        <end position="445"/>
    </location>
</feature>
<dbReference type="Gene3D" id="2.60.34.10">
    <property type="entry name" value="Substrate Binding Domain Of DNAk, Chain A, domain 1"/>
    <property type="match status" value="1"/>
</dbReference>
<dbReference type="SUPFAM" id="SSF100920">
    <property type="entry name" value="Heat shock protein 70kD (HSP70), peptide-binding domain"/>
    <property type="match status" value="1"/>
</dbReference>
<organism evidence="6 7">
    <name type="scientific">Treponema bryantii</name>
    <dbReference type="NCBI Taxonomy" id="163"/>
    <lineage>
        <taxon>Bacteria</taxon>
        <taxon>Pseudomonadati</taxon>
        <taxon>Spirochaetota</taxon>
        <taxon>Spirochaetia</taxon>
        <taxon>Spirochaetales</taxon>
        <taxon>Treponemataceae</taxon>
        <taxon>Treponema</taxon>
    </lineage>
</organism>
<keyword evidence="4" id="KW-0472">Membrane</keyword>
<keyword evidence="7" id="KW-1185">Reference proteome</keyword>
<keyword evidence="4" id="KW-0812">Transmembrane</keyword>
<name>A0A1H9CU29_9SPIR</name>
<dbReference type="Pfam" id="PF01476">
    <property type="entry name" value="LysM"/>
    <property type="match status" value="1"/>
</dbReference>
<evidence type="ECO:0000256" key="1">
    <source>
        <dbReference type="ARBA" id="ARBA00022741"/>
    </source>
</evidence>
<dbReference type="InterPro" id="IPR036779">
    <property type="entry name" value="LysM_dom_sf"/>
</dbReference>
<dbReference type="Pfam" id="PF00012">
    <property type="entry name" value="HSP70"/>
    <property type="match status" value="1"/>
</dbReference>
<feature type="region of interest" description="Disordered" evidence="3">
    <location>
        <begin position="264"/>
        <end position="285"/>
    </location>
</feature>
<evidence type="ECO:0000313" key="7">
    <source>
        <dbReference type="Proteomes" id="UP000182360"/>
    </source>
</evidence>
<evidence type="ECO:0000256" key="2">
    <source>
        <dbReference type="ARBA" id="ARBA00022840"/>
    </source>
</evidence>